<dbReference type="KEGG" id="hdf:AArcSl_2580"/>
<dbReference type="Pfam" id="PF24033">
    <property type="entry name" value="DUF7342"/>
    <property type="match status" value="1"/>
</dbReference>
<dbReference type="InterPro" id="IPR055766">
    <property type="entry name" value="DUF7342"/>
</dbReference>
<gene>
    <name evidence="1" type="ORF">AArcSl_2580</name>
</gene>
<organism evidence="1 2">
    <name type="scientific">Halalkaliarchaeum desulfuricum</name>
    <dbReference type="NCBI Taxonomy" id="2055893"/>
    <lineage>
        <taxon>Archaea</taxon>
        <taxon>Methanobacteriati</taxon>
        <taxon>Methanobacteriota</taxon>
        <taxon>Stenosarchaea group</taxon>
        <taxon>Halobacteria</taxon>
        <taxon>Halobacteriales</taxon>
        <taxon>Haloferacaceae</taxon>
        <taxon>Halalkaliarchaeum</taxon>
    </lineage>
</organism>
<reference evidence="2" key="1">
    <citation type="submission" date="2017-11" db="EMBL/GenBank/DDBJ databases">
        <title>Phenotypic and genomic properties of facultatively anaerobic sulfur-reducing natronoarchaea from hypersaline soda lakes.</title>
        <authorList>
            <person name="Sorokin D.Y."/>
            <person name="Kublanov I.V."/>
            <person name="Roman P."/>
            <person name="Sinninghe Damste J.S."/>
            <person name="Golyshin P.N."/>
            <person name="Rojo D."/>
            <person name="Ciordia S."/>
            <person name="Mena M.D.C."/>
            <person name="Ferrer M."/>
            <person name="Messina E."/>
            <person name="Smedile F."/>
            <person name="La Spada G."/>
            <person name="La Cono V."/>
            <person name="Yakimov M.M."/>
        </authorList>
    </citation>
    <scope>NUCLEOTIDE SEQUENCE [LARGE SCALE GENOMIC DNA]</scope>
    <source>
        <strain evidence="2">AArc-Sl</strain>
    </source>
</reference>
<dbReference type="Proteomes" id="UP000263012">
    <property type="component" value="Chromosome"/>
</dbReference>
<proteinExistence type="predicted"/>
<evidence type="ECO:0000313" key="1">
    <source>
        <dbReference type="EMBL" id="AUX10200.1"/>
    </source>
</evidence>
<evidence type="ECO:0000313" key="2">
    <source>
        <dbReference type="Proteomes" id="UP000263012"/>
    </source>
</evidence>
<dbReference type="AlphaFoldDB" id="A0A343TM78"/>
<keyword evidence="2" id="KW-1185">Reference proteome</keyword>
<dbReference type="EMBL" id="CP025066">
    <property type="protein sequence ID" value="AUX10200.1"/>
    <property type="molecule type" value="Genomic_DNA"/>
</dbReference>
<accession>A0A343TM78</accession>
<sequence length="112" mass="13013">MKSDEKGTTHYSPDPLHTRIQTLRDLLDQHDRNGLIQLKADLQEQIEEWRDEYGVDSPAALRDRAAETDTAADTRDIKQTARDWELVEYRLSIVEDAIENYTTYTQDFRASA</sequence>
<protein>
    <submittedName>
        <fullName evidence="1">Uncharacterized protein</fullName>
    </submittedName>
</protein>
<name>A0A343TM78_9EURY</name>